<proteinExistence type="predicted"/>
<dbReference type="EMBL" id="UGJB01000004">
    <property type="protein sequence ID" value="STQ12250.1"/>
    <property type="molecule type" value="Genomic_DNA"/>
</dbReference>
<evidence type="ECO:0000313" key="1">
    <source>
        <dbReference type="EMBL" id="STQ12250.1"/>
    </source>
</evidence>
<organism evidence="1 2">
    <name type="scientific">Enterobacter cloacae</name>
    <dbReference type="NCBI Taxonomy" id="550"/>
    <lineage>
        <taxon>Bacteria</taxon>
        <taxon>Pseudomonadati</taxon>
        <taxon>Pseudomonadota</taxon>
        <taxon>Gammaproteobacteria</taxon>
        <taxon>Enterobacterales</taxon>
        <taxon>Enterobacteriaceae</taxon>
        <taxon>Enterobacter</taxon>
        <taxon>Enterobacter cloacae complex</taxon>
    </lineage>
</organism>
<evidence type="ECO:0000313" key="2">
    <source>
        <dbReference type="Proteomes" id="UP000255106"/>
    </source>
</evidence>
<accession>A0A0M7HSA2</accession>
<sequence length="148" mass="17424">MREAISVLLMALPVIGLYLVIRNGVRSFRQPKRIVSDAQGKKKISTNPWFFDCFSRKVYFYDERYFYEIQKDRTTQIELARIVNIKPGSTMVNNRRIWSVSYVENGREKQVQFYPNVTMFNHNFSAFLIAVKNANPHADIKDLSVFNF</sequence>
<dbReference type="RefSeq" id="WP_044158488.1">
    <property type="nucleotide sequence ID" value="NZ_CP053568.1"/>
</dbReference>
<dbReference type="AlphaFoldDB" id="A0A0M7HSA2"/>
<dbReference type="Proteomes" id="UP000255106">
    <property type="component" value="Unassembled WGS sequence"/>
</dbReference>
<name>A0A0M7HSA2_ENTCL</name>
<reference evidence="1 2" key="1">
    <citation type="submission" date="2018-06" db="EMBL/GenBank/DDBJ databases">
        <authorList>
            <consortium name="Pathogen Informatics"/>
            <person name="Doyle S."/>
        </authorList>
    </citation>
    <scope>NUCLEOTIDE SEQUENCE [LARGE SCALE GENOMIC DNA]</scope>
    <source>
        <strain evidence="1 2">NCTC10005</strain>
    </source>
</reference>
<gene>
    <name evidence="1" type="ORF">NCTC10005_05035</name>
</gene>
<protein>
    <submittedName>
        <fullName evidence="1">Uncharacterized protein</fullName>
    </submittedName>
</protein>